<dbReference type="KEGG" id="psoj:PHYSODRAFT_250437"/>
<organism evidence="1 2">
    <name type="scientific">Phytophthora sojae (strain P6497)</name>
    <name type="common">Soybean stem and root rot agent</name>
    <name type="synonym">Phytophthora megasperma f. sp. glycines</name>
    <dbReference type="NCBI Taxonomy" id="1094619"/>
    <lineage>
        <taxon>Eukaryota</taxon>
        <taxon>Sar</taxon>
        <taxon>Stramenopiles</taxon>
        <taxon>Oomycota</taxon>
        <taxon>Peronosporomycetes</taxon>
        <taxon>Peronosporales</taxon>
        <taxon>Peronosporaceae</taxon>
        <taxon>Phytophthora</taxon>
    </lineage>
</organism>
<proteinExistence type="predicted"/>
<protein>
    <recommendedName>
        <fullName evidence="3">M96 mating-specific protein family</fullName>
    </recommendedName>
</protein>
<reference evidence="1 2" key="1">
    <citation type="journal article" date="2006" name="Science">
        <title>Phytophthora genome sequences uncover evolutionary origins and mechanisms of pathogenesis.</title>
        <authorList>
            <person name="Tyler B.M."/>
            <person name="Tripathy S."/>
            <person name="Zhang X."/>
            <person name="Dehal P."/>
            <person name="Jiang R.H."/>
            <person name="Aerts A."/>
            <person name="Arredondo F.D."/>
            <person name="Baxter L."/>
            <person name="Bensasson D."/>
            <person name="Beynon J.L."/>
            <person name="Chapman J."/>
            <person name="Damasceno C.M."/>
            <person name="Dorrance A.E."/>
            <person name="Dou D."/>
            <person name="Dickerman A.W."/>
            <person name="Dubchak I.L."/>
            <person name="Garbelotto M."/>
            <person name="Gijzen M."/>
            <person name="Gordon S.G."/>
            <person name="Govers F."/>
            <person name="Grunwald N.J."/>
            <person name="Huang W."/>
            <person name="Ivors K.L."/>
            <person name="Jones R.W."/>
            <person name="Kamoun S."/>
            <person name="Krampis K."/>
            <person name="Lamour K.H."/>
            <person name="Lee M.K."/>
            <person name="McDonald W.H."/>
            <person name="Medina M."/>
            <person name="Meijer H.J."/>
            <person name="Nordberg E.K."/>
            <person name="Maclean D.J."/>
            <person name="Ospina-Giraldo M.D."/>
            <person name="Morris P.F."/>
            <person name="Phuntumart V."/>
            <person name="Putnam N.H."/>
            <person name="Rash S."/>
            <person name="Rose J.K."/>
            <person name="Sakihama Y."/>
            <person name="Salamov A.A."/>
            <person name="Savidor A."/>
            <person name="Scheuring C.F."/>
            <person name="Smith B.M."/>
            <person name="Sobral B.W."/>
            <person name="Terry A."/>
            <person name="Torto-Alalibo T.A."/>
            <person name="Win J."/>
            <person name="Xu Z."/>
            <person name="Zhang H."/>
            <person name="Grigoriev I.V."/>
            <person name="Rokhsar D.S."/>
            <person name="Boore J.L."/>
        </authorList>
    </citation>
    <scope>NUCLEOTIDE SEQUENCE [LARGE SCALE GENOMIC DNA]</scope>
    <source>
        <strain evidence="1 2">P6497</strain>
    </source>
</reference>
<gene>
    <name evidence="1" type="ORF">PHYSODRAFT_250437</name>
</gene>
<dbReference type="InParanoid" id="G4Z1G5"/>
<dbReference type="GeneID" id="20638041"/>
<dbReference type="RefSeq" id="XP_009520601.1">
    <property type="nucleotide sequence ID" value="XM_009522306.1"/>
</dbReference>
<dbReference type="SMR" id="G4Z1G5"/>
<evidence type="ECO:0000313" key="1">
    <source>
        <dbReference type="EMBL" id="EGZ25313.1"/>
    </source>
</evidence>
<sequence>MRQGRLRKRSNHELEYLRQQVIDLEEELEVLRQPDEETSQGLKLSAGETWKCIATKQRGQANAALEMGRPRASNLSDELICALLDYYLEEYYGRTDEVLENVKPPRMAYKVNPKIQSDGYLQATTVDKLNLPNAGRVKVKTRLVQRRFIEANRVVLVWGSYVEIEGSAFVRLEEKGWVAIEPYEFNKSEKAGSSKRSSVPEEEEKQHIGEMTDLVVGTYHWNLGSLSQVLENLLMDGNTL</sequence>
<dbReference type="EMBL" id="JH159152">
    <property type="protein sequence ID" value="EGZ25313.1"/>
    <property type="molecule type" value="Genomic_DNA"/>
</dbReference>
<dbReference type="STRING" id="1094619.G4Z1G5"/>
<keyword evidence="2" id="KW-1185">Reference proteome</keyword>
<dbReference type="OMA" id="WFTGDAE"/>
<dbReference type="Proteomes" id="UP000002640">
    <property type="component" value="Unassembled WGS sequence"/>
</dbReference>
<accession>G4Z1G5</accession>
<evidence type="ECO:0008006" key="3">
    <source>
        <dbReference type="Google" id="ProtNLM"/>
    </source>
</evidence>
<dbReference type="AlphaFoldDB" id="G4Z1G5"/>
<evidence type="ECO:0000313" key="2">
    <source>
        <dbReference type="Proteomes" id="UP000002640"/>
    </source>
</evidence>
<name>G4Z1G5_PHYSP</name>